<name>A0A220U4M1_9BACI</name>
<evidence type="ECO:0000256" key="1">
    <source>
        <dbReference type="SAM" id="Phobius"/>
    </source>
</evidence>
<dbReference type="OrthoDB" id="1698854at2"/>
<dbReference type="Proteomes" id="UP000198312">
    <property type="component" value="Chromosome"/>
</dbReference>
<accession>A0A220U4M1</accession>
<keyword evidence="1" id="KW-0812">Transmembrane</keyword>
<feature type="transmembrane region" description="Helical" evidence="1">
    <location>
        <begin position="40"/>
        <end position="60"/>
    </location>
</feature>
<dbReference type="Pfam" id="PF06961">
    <property type="entry name" value="DUF1294"/>
    <property type="match status" value="1"/>
</dbReference>
<keyword evidence="1" id="KW-0472">Membrane</keyword>
<feature type="transmembrane region" description="Helical" evidence="1">
    <location>
        <begin position="66"/>
        <end position="88"/>
    </location>
</feature>
<dbReference type="KEGG" id="vil:CFK37_13055"/>
<keyword evidence="3" id="KW-1185">Reference proteome</keyword>
<dbReference type="InterPro" id="IPR010718">
    <property type="entry name" value="DUF1294"/>
</dbReference>
<keyword evidence="1" id="KW-1133">Transmembrane helix</keyword>
<dbReference type="RefSeq" id="WP_089062264.1">
    <property type="nucleotide sequence ID" value="NZ_CP022315.1"/>
</dbReference>
<sequence>MNMETATVWYFIIINIIAFILMGTDKKRAINHQWRISEKTLFVTTIIGGSVGAIAGMRFFRHKTKHPLFTIGMPAILIIQVVAAYLIFNMS</sequence>
<proteinExistence type="predicted"/>
<feature type="transmembrane region" description="Helical" evidence="1">
    <location>
        <begin position="6"/>
        <end position="24"/>
    </location>
</feature>
<reference evidence="2 3" key="1">
    <citation type="submission" date="2017-07" db="EMBL/GenBank/DDBJ databases">
        <title>Virgibacillus sp. LM2416.</title>
        <authorList>
            <person name="Tak E.J."/>
            <person name="Bae J.-W."/>
        </authorList>
    </citation>
    <scope>NUCLEOTIDE SEQUENCE [LARGE SCALE GENOMIC DNA]</scope>
    <source>
        <strain evidence="2 3">LM2416</strain>
    </source>
</reference>
<protein>
    <recommendedName>
        <fullName evidence="4">DUF1294 domain-containing protein</fullName>
    </recommendedName>
</protein>
<dbReference type="EMBL" id="CP022315">
    <property type="protein sequence ID" value="ASK63005.1"/>
    <property type="molecule type" value="Genomic_DNA"/>
</dbReference>
<evidence type="ECO:0000313" key="3">
    <source>
        <dbReference type="Proteomes" id="UP000198312"/>
    </source>
</evidence>
<evidence type="ECO:0008006" key="4">
    <source>
        <dbReference type="Google" id="ProtNLM"/>
    </source>
</evidence>
<dbReference type="AlphaFoldDB" id="A0A220U4M1"/>
<evidence type="ECO:0000313" key="2">
    <source>
        <dbReference type="EMBL" id="ASK63005.1"/>
    </source>
</evidence>
<gene>
    <name evidence="2" type="ORF">CFK37_13055</name>
</gene>
<organism evidence="2 3">
    <name type="scientific">Virgibacillus phasianinus</name>
    <dbReference type="NCBI Taxonomy" id="2017483"/>
    <lineage>
        <taxon>Bacteria</taxon>
        <taxon>Bacillati</taxon>
        <taxon>Bacillota</taxon>
        <taxon>Bacilli</taxon>
        <taxon>Bacillales</taxon>
        <taxon>Bacillaceae</taxon>
        <taxon>Virgibacillus</taxon>
    </lineage>
</organism>